<comment type="caution">
    <text evidence="2">The sequence shown here is derived from an EMBL/GenBank/DDBJ whole genome shotgun (WGS) entry which is preliminary data.</text>
</comment>
<evidence type="ECO:0000313" key="3">
    <source>
        <dbReference type="Proteomes" id="UP001141806"/>
    </source>
</evidence>
<evidence type="ECO:0000256" key="1">
    <source>
        <dbReference type="SAM" id="SignalP"/>
    </source>
</evidence>
<dbReference type="SUPFAM" id="SSF54001">
    <property type="entry name" value="Cysteine proteinases"/>
    <property type="match status" value="1"/>
</dbReference>
<dbReference type="Proteomes" id="UP001141806">
    <property type="component" value="Unassembled WGS sequence"/>
</dbReference>
<feature type="signal peptide" evidence="1">
    <location>
        <begin position="1"/>
        <end position="19"/>
    </location>
</feature>
<keyword evidence="1" id="KW-0732">Signal</keyword>
<keyword evidence="3" id="KW-1185">Reference proteome</keyword>
<proteinExistence type="predicted"/>
<reference evidence="2" key="1">
    <citation type="journal article" date="2023" name="Plant J.">
        <title>The genome of the king protea, Protea cynaroides.</title>
        <authorList>
            <person name="Chang J."/>
            <person name="Duong T.A."/>
            <person name="Schoeman C."/>
            <person name="Ma X."/>
            <person name="Roodt D."/>
            <person name="Barker N."/>
            <person name="Li Z."/>
            <person name="Van de Peer Y."/>
            <person name="Mizrachi E."/>
        </authorList>
    </citation>
    <scope>NUCLEOTIDE SEQUENCE</scope>
    <source>
        <tissue evidence="2">Young leaves</tissue>
    </source>
</reference>
<dbReference type="OrthoDB" id="420187at2759"/>
<dbReference type="AlphaFoldDB" id="A0A9Q0JTK9"/>
<gene>
    <name evidence="2" type="ORF">NE237_029216</name>
</gene>
<accession>A0A9Q0JTK9</accession>
<dbReference type="EMBL" id="JAMYWD010000012">
    <property type="protein sequence ID" value="KAJ4952384.1"/>
    <property type="molecule type" value="Genomic_DNA"/>
</dbReference>
<protein>
    <submittedName>
        <fullName evidence="2">Uncharacterized protein</fullName>
    </submittedName>
</protein>
<sequence length="166" mass="18432">MVLRVVLRILSLNASRVLYVLLINSIGRYSAVCKRFNSLVPLVQDVYIKIDEVVANNGENDENTYCSSHKLCNFFSNILKYMFFSIDLPLDAPSKIQSCVRNFSEHFRFGWQEDAHEFLVNGLQQQQCRKGNESCDGASAGGGGGGGGGIIIKIILDISIPLDRLN</sequence>
<evidence type="ECO:0000313" key="2">
    <source>
        <dbReference type="EMBL" id="KAJ4952384.1"/>
    </source>
</evidence>
<feature type="chain" id="PRO_5040106297" evidence="1">
    <location>
        <begin position="20"/>
        <end position="166"/>
    </location>
</feature>
<dbReference type="InterPro" id="IPR038765">
    <property type="entry name" value="Papain-like_cys_pep_sf"/>
</dbReference>
<organism evidence="2 3">
    <name type="scientific">Protea cynaroides</name>
    <dbReference type="NCBI Taxonomy" id="273540"/>
    <lineage>
        <taxon>Eukaryota</taxon>
        <taxon>Viridiplantae</taxon>
        <taxon>Streptophyta</taxon>
        <taxon>Embryophyta</taxon>
        <taxon>Tracheophyta</taxon>
        <taxon>Spermatophyta</taxon>
        <taxon>Magnoliopsida</taxon>
        <taxon>Proteales</taxon>
        <taxon>Proteaceae</taxon>
        <taxon>Protea</taxon>
    </lineage>
</organism>
<name>A0A9Q0JTK9_9MAGN</name>